<protein>
    <submittedName>
        <fullName evidence="2">Uncharacterized protein</fullName>
    </submittedName>
</protein>
<accession>A0ABQ8VJH2</accession>
<proteinExistence type="predicted"/>
<dbReference type="Proteomes" id="UP001150217">
    <property type="component" value="Unassembled WGS sequence"/>
</dbReference>
<organism evidence="2 3">
    <name type="scientific">Lentinula lateritia</name>
    <dbReference type="NCBI Taxonomy" id="40482"/>
    <lineage>
        <taxon>Eukaryota</taxon>
        <taxon>Fungi</taxon>
        <taxon>Dikarya</taxon>
        <taxon>Basidiomycota</taxon>
        <taxon>Agaricomycotina</taxon>
        <taxon>Agaricomycetes</taxon>
        <taxon>Agaricomycetidae</taxon>
        <taxon>Agaricales</taxon>
        <taxon>Marasmiineae</taxon>
        <taxon>Omphalotaceae</taxon>
        <taxon>Lentinula</taxon>
    </lineage>
</organism>
<keyword evidence="3" id="KW-1185">Reference proteome</keyword>
<name>A0ABQ8VJH2_9AGAR</name>
<reference evidence="2" key="1">
    <citation type="submission" date="2022-08" db="EMBL/GenBank/DDBJ databases">
        <title>A Global Phylogenomic Analysis of the Shiitake Genus Lentinula.</title>
        <authorList>
            <consortium name="DOE Joint Genome Institute"/>
            <person name="Sierra-Patev S."/>
            <person name="Min B."/>
            <person name="Naranjo-Ortiz M."/>
            <person name="Looney B."/>
            <person name="Konkel Z."/>
            <person name="Slot J.C."/>
            <person name="Sakamoto Y."/>
            <person name="Steenwyk J.L."/>
            <person name="Rokas A."/>
            <person name="Carro J."/>
            <person name="Camarero S."/>
            <person name="Ferreira P."/>
            <person name="Molpeceres G."/>
            <person name="Ruiz-Duenas F.J."/>
            <person name="Serrano A."/>
            <person name="Henrissat B."/>
            <person name="Drula E."/>
            <person name="Hughes K.W."/>
            <person name="Mata J.L."/>
            <person name="Ishikawa N.K."/>
            <person name="Vargas-Isla R."/>
            <person name="Ushijima S."/>
            <person name="Smith C.A."/>
            <person name="Ahrendt S."/>
            <person name="Andreopoulos W."/>
            <person name="He G."/>
            <person name="Labutti K."/>
            <person name="Lipzen A."/>
            <person name="Ng V."/>
            <person name="Riley R."/>
            <person name="Sandor L."/>
            <person name="Barry K."/>
            <person name="Martinez A.T."/>
            <person name="Xiao Y."/>
            <person name="Gibbons J.G."/>
            <person name="Terashima K."/>
            <person name="Grigoriev I.V."/>
            <person name="Hibbett D.S."/>
        </authorList>
    </citation>
    <scope>NUCLEOTIDE SEQUENCE</scope>
    <source>
        <strain evidence="2">RHP3577 ss4</strain>
    </source>
</reference>
<evidence type="ECO:0000313" key="3">
    <source>
        <dbReference type="Proteomes" id="UP001150217"/>
    </source>
</evidence>
<dbReference type="EMBL" id="JANVFT010000027">
    <property type="protein sequence ID" value="KAJ4496535.1"/>
    <property type="molecule type" value="Genomic_DNA"/>
</dbReference>
<feature type="region of interest" description="Disordered" evidence="1">
    <location>
        <begin position="1"/>
        <end position="24"/>
    </location>
</feature>
<comment type="caution">
    <text evidence="2">The sequence shown here is derived from an EMBL/GenBank/DDBJ whole genome shotgun (WGS) entry which is preliminary data.</text>
</comment>
<gene>
    <name evidence="2" type="ORF">C8R41DRAFT_918346</name>
</gene>
<evidence type="ECO:0000313" key="2">
    <source>
        <dbReference type="EMBL" id="KAJ4496535.1"/>
    </source>
</evidence>
<evidence type="ECO:0000256" key="1">
    <source>
        <dbReference type="SAM" id="MobiDB-lite"/>
    </source>
</evidence>
<sequence>MVSHHKRKGTGGSNSRRLQQYGGGSATALDFMKNQLKTVRQTEITKLKAQQDQLRSNEQYWEEVQSWDVEGGAGCLGGHANEDDEDDLSRVQDVLHGKAVVDHSHAGDWQDITASFWQTDGGKSQVEPMANAYMVWYAGLSQSGLGGEVIQEYNGDLNA</sequence>